<dbReference type="Pfam" id="PF05523">
    <property type="entry name" value="FdtA"/>
    <property type="match status" value="1"/>
</dbReference>
<dbReference type="InterPro" id="IPR014710">
    <property type="entry name" value="RmlC-like_jellyroll"/>
</dbReference>
<dbReference type="CDD" id="cd20292">
    <property type="entry name" value="cupin_QdtA-like"/>
    <property type="match status" value="1"/>
</dbReference>
<dbReference type="Proteomes" id="UP001236507">
    <property type="component" value="Unassembled WGS sequence"/>
</dbReference>
<dbReference type="EMBL" id="JASHIF010000021">
    <property type="protein sequence ID" value="MDI9861668.1"/>
    <property type="molecule type" value="Genomic_DNA"/>
</dbReference>
<evidence type="ECO:0000313" key="2">
    <source>
        <dbReference type="EMBL" id="MDI9861668.1"/>
    </source>
</evidence>
<dbReference type="InterPro" id="IPR011051">
    <property type="entry name" value="RmlC_Cupin_sf"/>
</dbReference>
<keyword evidence="3" id="KW-1185">Reference proteome</keyword>
<dbReference type="SUPFAM" id="SSF51182">
    <property type="entry name" value="RmlC-like cupins"/>
    <property type="match status" value="1"/>
</dbReference>
<gene>
    <name evidence="2" type="ORF">QM524_20780</name>
</gene>
<comment type="caution">
    <text evidence="2">The sequence shown here is derived from an EMBL/GenBank/DDBJ whole genome shotgun (WGS) entry which is preliminary data.</text>
</comment>
<evidence type="ECO:0000259" key="1">
    <source>
        <dbReference type="Pfam" id="PF05523"/>
    </source>
</evidence>
<feature type="domain" description="Sugar 3,4-ketoisomerase QdtA cupin" evidence="1">
    <location>
        <begin position="4"/>
        <end position="116"/>
    </location>
</feature>
<dbReference type="Gene3D" id="2.60.120.10">
    <property type="entry name" value="Jelly Rolls"/>
    <property type="match status" value="1"/>
</dbReference>
<reference evidence="2 3" key="1">
    <citation type="submission" date="2023-05" db="EMBL/GenBank/DDBJ databases">
        <title>Novel species of genus Flectobacillus isolated from stream in China.</title>
        <authorList>
            <person name="Lu H."/>
        </authorList>
    </citation>
    <scope>NUCLEOTIDE SEQUENCE [LARGE SCALE GENOMIC DNA]</scope>
    <source>
        <strain evidence="2 3">KCTC 42575</strain>
    </source>
</reference>
<sequence>MSQLLLLDSYSSDTGDLTVFEKIFPEHIKRVCFIQGDDNITYGGYRHKSTKLALVCLSGNCRVNCKNTTVQEEFVLDSAQKCLLLCPEDWFFIDSFSNDAKVLVIANQPYCTEELVHEPC</sequence>
<organism evidence="2 3">
    <name type="scientific">Flectobacillus roseus</name>
    <dbReference type="NCBI Taxonomy" id="502259"/>
    <lineage>
        <taxon>Bacteria</taxon>
        <taxon>Pseudomonadati</taxon>
        <taxon>Bacteroidota</taxon>
        <taxon>Cytophagia</taxon>
        <taxon>Cytophagales</taxon>
        <taxon>Flectobacillaceae</taxon>
        <taxon>Flectobacillus</taxon>
    </lineage>
</organism>
<protein>
    <submittedName>
        <fullName evidence="2">FdtA/QdtA family cupin domain-containing protein</fullName>
    </submittedName>
</protein>
<proteinExistence type="predicted"/>
<evidence type="ECO:0000313" key="3">
    <source>
        <dbReference type="Proteomes" id="UP001236507"/>
    </source>
</evidence>
<accession>A0ABT6YDL0</accession>
<name>A0ABT6YDL0_9BACT</name>
<dbReference type="RefSeq" id="WP_283346034.1">
    <property type="nucleotide sequence ID" value="NZ_JASHIF010000021.1"/>
</dbReference>
<dbReference type="InterPro" id="IPR008894">
    <property type="entry name" value="QdtA_cupin_dom"/>
</dbReference>